<accession>A0A0V8QHE5</accession>
<feature type="domain" description="RimM N-terminal" evidence="6">
    <location>
        <begin position="7"/>
        <end position="87"/>
    </location>
</feature>
<dbReference type="InterPro" id="IPR011033">
    <property type="entry name" value="PRC_barrel-like_sf"/>
</dbReference>
<dbReference type="Proteomes" id="UP000054874">
    <property type="component" value="Unassembled WGS sequence"/>
</dbReference>
<dbReference type="InterPro" id="IPR009000">
    <property type="entry name" value="Transl_B-barrel_sf"/>
</dbReference>
<comment type="function">
    <text evidence="5">An accessory protein needed during the final step in the assembly of 30S ribosomal subunit, possibly for assembly of the head region. Essential for efficient processing of 16S rRNA. May be needed both before and after RbfA during the maturation of 16S rRNA. It has affinity for free ribosomal 30S subunits but not for 70S ribosomes.</text>
</comment>
<dbReference type="STRING" id="290052.ASU35_07465"/>
<dbReference type="GO" id="GO:0043022">
    <property type="term" value="F:ribosome binding"/>
    <property type="evidence" value="ECO:0007669"/>
    <property type="project" value="InterPro"/>
</dbReference>
<evidence type="ECO:0000256" key="5">
    <source>
        <dbReference type="HAMAP-Rule" id="MF_00014"/>
    </source>
</evidence>
<comment type="subcellular location">
    <subcellularLocation>
        <location evidence="5">Cytoplasm</location>
    </subcellularLocation>
</comment>
<keyword evidence="1 5" id="KW-0963">Cytoplasm</keyword>
<dbReference type="GO" id="GO:0005840">
    <property type="term" value="C:ribosome"/>
    <property type="evidence" value="ECO:0007669"/>
    <property type="project" value="InterPro"/>
</dbReference>
<dbReference type="SUPFAM" id="SSF50447">
    <property type="entry name" value="Translation proteins"/>
    <property type="match status" value="1"/>
</dbReference>
<name>A0A0V8QHE5_9FIRM</name>
<dbReference type="InterPro" id="IPR002676">
    <property type="entry name" value="RimM_N"/>
</dbReference>
<dbReference type="GO" id="GO:0042274">
    <property type="term" value="P:ribosomal small subunit biogenesis"/>
    <property type="evidence" value="ECO:0007669"/>
    <property type="project" value="UniProtKB-UniRule"/>
</dbReference>
<dbReference type="Gene3D" id="2.40.30.60">
    <property type="entry name" value="RimM"/>
    <property type="match status" value="1"/>
</dbReference>
<dbReference type="InterPro" id="IPR056792">
    <property type="entry name" value="PRC_RimM"/>
</dbReference>
<keyword evidence="2 5" id="KW-0690">Ribosome biogenesis</keyword>
<dbReference type="GO" id="GO:0006364">
    <property type="term" value="P:rRNA processing"/>
    <property type="evidence" value="ECO:0007669"/>
    <property type="project" value="UniProtKB-UniRule"/>
</dbReference>
<sequence length="172" mass="19491">MENYLRVGVISSTHGIGGEVKVFPTTDDSQRFKKLKKVLLDTGKEYLELEVERVRFFKQMVIVKFKDYNNINDIEKYKGKDLLVTRENAVPLADNEYFIYDIIGALVETEDGKALGTLTEVLTTGANDVYVVKLPSGKEVLLPVIDDCVKEIDTEHKKVLVHLMPGLLEEEN</sequence>
<dbReference type="AlphaFoldDB" id="A0A0V8QHE5"/>
<evidence type="ECO:0000256" key="2">
    <source>
        <dbReference type="ARBA" id="ARBA00022517"/>
    </source>
</evidence>
<evidence type="ECO:0000259" key="7">
    <source>
        <dbReference type="Pfam" id="PF24986"/>
    </source>
</evidence>
<evidence type="ECO:0000256" key="4">
    <source>
        <dbReference type="ARBA" id="ARBA00023186"/>
    </source>
</evidence>
<dbReference type="Pfam" id="PF01782">
    <property type="entry name" value="RimM"/>
    <property type="match status" value="1"/>
</dbReference>
<dbReference type="EMBL" id="LNAM01000068">
    <property type="protein sequence ID" value="KSV59968.1"/>
    <property type="molecule type" value="Genomic_DNA"/>
</dbReference>
<feature type="domain" description="Ribosome maturation factor RimM PRC barrel" evidence="7">
    <location>
        <begin position="101"/>
        <end position="166"/>
    </location>
</feature>
<comment type="subunit">
    <text evidence="5">Binds ribosomal protein uS19.</text>
</comment>
<dbReference type="HAMAP" id="MF_00014">
    <property type="entry name" value="Ribosome_mat_RimM"/>
    <property type="match status" value="1"/>
</dbReference>
<dbReference type="Gene3D" id="2.30.30.240">
    <property type="entry name" value="PRC-barrel domain"/>
    <property type="match status" value="1"/>
</dbReference>
<keyword evidence="4 5" id="KW-0143">Chaperone</keyword>
<comment type="domain">
    <text evidence="5">The PRC barrel domain binds ribosomal protein uS19.</text>
</comment>
<evidence type="ECO:0000313" key="8">
    <source>
        <dbReference type="EMBL" id="KSV59968.1"/>
    </source>
</evidence>
<reference evidence="8 9" key="1">
    <citation type="submission" date="2015-11" db="EMBL/GenBank/DDBJ databases">
        <title>Butyribacter intestini gen. nov., sp. nov., a butyric acid-producing bacterium of the family Lachnospiraceae isolated from the human faeces.</title>
        <authorList>
            <person name="Zou Y."/>
            <person name="Xue W."/>
            <person name="Luo G."/>
            <person name="Lv M."/>
        </authorList>
    </citation>
    <scope>NUCLEOTIDE SEQUENCE [LARGE SCALE GENOMIC DNA]</scope>
    <source>
        <strain evidence="8 9">ACET-33324</strain>
    </source>
</reference>
<dbReference type="NCBIfam" id="TIGR02273">
    <property type="entry name" value="16S_RimM"/>
    <property type="match status" value="1"/>
</dbReference>
<evidence type="ECO:0000313" key="9">
    <source>
        <dbReference type="Proteomes" id="UP000054874"/>
    </source>
</evidence>
<dbReference type="GO" id="GO:0005737">
    <property type="term" value="C:cytoplasm"/>
    <property type="evidence" value="ECO:0007669"/>
    <property type="project" value="UniProtKB-SubCell"/>
</dbReference>
<dbReference type="SUPFAM" id="SSF50346">
    <property type="entry name" value="PRC-barrel domain"/>
    <property type="match status" value="1"/>
</dbReference>
<comment type="similarity">
    <text evidence="5">Belongs to the RimM family.</text>
</comment>
<dbReference type="RefSeq" id="WP_058351860.1">
    <property type="nucleotide sequence ID" value="NZ_CABMMD010000068.1"/>
</dbReference>
<dbReference type="InterPro" id="IPR011961">
    <property type="entry name" value="RimM"/>
</dbReference>
<dbReference type="OrthoDB" id="9810331at2"/>
<keyword evidence="3 5" id="KW-0698">rRNA processing</keyword>
<organism evidence="8 9">
    <name type="scientific">Acetivibrio ethanolgignens</name>
    <dbReference type="NCBI Taxonomy" id="290052"/>
    <lineage>
        <taxon>Bacteria</taxon>
        <taxon>Bacillati</taxon>
        <taxon>Bacillota</taxon>
        <taxon>Clostridia</taxon>
        <taxon>Eubacteriales</taxon>
        <taxon>Oscillospiraceae</taxon>
        <taxon>Acetivibrio</taxon>
    </lineage>
</organism>
<keyword evidence="9" id="KW-1185">Reference proteome</keyword>
<dbReference type="InterPro" id="IPR036976">
    <property type="entry name" value="RimM_N_sf"/>
</dbReference>
<dbReference type="PANTHER" id="PTHR33692:SF1">
    <property type="entry name" value="RIBOSOME MATURATION FACTOR RIMM"/>
    <property type="match status" value="1"/>
</dbReference>
<protein>
    <recommendedName>
        <fullName evidence="5">Ribosome maturation factor RimM</fullName>
    </recommendedName>
</protein>
<evidence type="ECO:0000256" key="3">
    <source>
        <dbReference type="ARBA" id="ARBA00022552"/>
    </source>
</evidence>
<comment type="caution">
    <text evidence="8">The sequence shown here is derived from an EMBL/GenBank/DDBJ whole genome shotgun (WGS) entry which is preliminary data.</text>
</comment>
<proteinExistence type="inferred from homology"/>
<gene>
    <name evidence="5" type="primary">rimM</name>
    <name evidence="8" type="ORF">ASU35_07465</name>
</gene>
<dbReference type="PANTHER" id="PTHR33692">
    <property type="entry name" value="RIBOSOME MATURATION FACTOR RIMM"/>
    <property type="match status" value="1"/>
</dbReference>
<evidence type="ECO:0000256" key="1">
    <source>
        <dbReference type="ARBA" id="ARBA00022490"/>
    </source>
</evidence>
<evidence type="ECO:0000259" key="6">
    <source>
        <dbReference type="Pfam" id="PF01782"/>
    </source>
</evidence>
<dbReference type="Pfam" id="PF24986">
    <property type="entry name" value="PRC_RimM"/>
    <property type="match status" value="1"/>
</dbReference>